<dbReference type="SUPFAM" id="SSF81342">
    <property type="entry name" value="Transmembrane di-heme cytochromes"/>
    <property type="match status" value="1"/>
</dbReference>
<keyword evidence="7" id="KW-0479">Metal-binding</keyword>
<evidence type="ECO:0000256" key="7">
    <source>
        <dbReference type="ARBA" id="ARBA00022723"/>
    </source>
</evidence>
<dbReference type="InterPro" id="IPR052168">
    <property type="entry name" value="Cytochrome_b561_oxidase"/>
</dbReference>
<keyword evidence="11 13" id="KW-0472">Membrane</keyword>
<dbReference type="Pfam" id="PF01292">
    <property type="entry name" value="Ni_hydr_CYTB"/>
    <property type="match status" value="1"/>
</dbReference>
<dbReference type="GO" id="GO:0009055">
    <property type="term" value="F:electron transfer activity"/>
    <property type="evidence" value="ECO:0007669"/>
    <property type="project" value="InterPro"/>
</dbReference>
<feature type="transmembrane region" description="Helical" evidence="13">
    <location>
        <begin position="140"/>
        <end position="159"/>
    </location>
</feature>
<dbReference type="GO" id="GO:0022904">
    <property type="term" value="P:respiratory electron transport chain"/>
    <property type="evidence" value="ECO:0007669"/>
    <property type="project" value="InterPro"/>
</dbReference>
<keyword evidence="9 13" id="KW-1133">Transmembrane helix</keyword>
<dbReference type="PANTHER" id="PTHR30529:SF6">
    <property type="entry name" value="BLL0291 PROTEIN"/>
    <property type="match status" value="1"/>
</dbReference>
<evidence type="ECO:0000256" key="3">
    <source>
        <dbReference type="ARBA" id="ARBA00022448"/>
    </source>
</evidence>
<feature type="transmembrane region" description="Helical" evidence="13">
    <location>
        <begin position="107"/>
        <end position="125"/>
    </location>
</feature>
<feature type="transmembrane region" description="Helical" evidence="13">
    <location>
        <begin position="12"/>
        <end position="36"/>
    </location>
</feature>
<dbReference type="EMBL" id="LVYU01000164">
    <property type="protein sequence ID" value="KZA96407.1"/>
    <property type="molecule type" value="Genomic_DNA"/>
</dbReference>
<dbReference type="InterPro" id="IPR011577">
    <property type="entry name" value="Cyt_b561_bac/Ni-Hgenase"/>
</dbReference>
<evidence type="ECO:0000256" key="5">
    <source>
        <dbReference type="ARBA" id="ARBA00022617"/>
    </source>
</evidence>
<keyword evidence="3" id="KW-0813">Transport</keyword>
<comment type="cofactor">
    <cofactor evidence="1">
        <name>heme b</name>
        <dbReference type="ChEBI" id="CHEBI:60344"/>
    </cofactor>
</comment>
<name>A0A154I8H3_RHILE</name>
<evidence type="ECO:0000256" key="10">
    <source>
        <dbReference type="ARBA" id="ARBA00023004"/>
    </source>
</evidence>
<protein>
    <submittedName>
        <fullName evidence="15">Cytochrome B562</fullName>
    </submittedName>
</protein>
<evidence type="ECO:0000256" key="6">
    <source>
        <dbReference type="ARBA" id="ARBA00022692"/>
    </source>
</evidence>
<comment type="caution">
    <text evidence="15">The sequence shown here is derived from an EMBL/GenBank/DDBJ whole genome shotgun (WGS) entry which is preliminary data.</text>
</comment>
<dbReference type="GO" id="GO:0020037">
    <property type="term" value="F:heme binding"/>
    <property type="evidence" value="ECO:0007669"/>
    <property type="project" value="TreeGrafter"/>
</dbReference>
<evidence type="ECO:0000256" key="11">
    <source>
        <dbReference type="ARBA" id="ARBA00023136"/>
    </source>
</evidence>
<comment type="subcellular location">
    <subcellularLocation>
        <location evidence="2">Cell membrane</location>
        <topology evidence="2">Multi-pass membrane protein</topology>
    </subcellularLocation>
</comment>
<dbReference type="InterPro" id="IPR016174">
    <property type="entry name" value="Di-haem_cyt_TM"/>
</dbReference>
<proteinExistence type="inferred from homology"/>
<evidence type="ECO:0000256" key="12">
    <source>
        <dbReference type="ARBA" id="ARBA00037975"/>
    </source>
</evidence>
<feature type="domain" description="Cytochrome b561 bacterial/Ni-hydrogenase" evidence="14">
    <location>
        <begin position="15"/>
        <end position="168"/>
    </location>
</feature>
<evidence type="ECO:0000256" key="13">
    <source>
        <dbReference type="SAM" id="Phobius"/>
    </source>
</evidence>
<keyword evidence="8" id="KW-0249">Electron transport</keyword>
<keyword evidence="4" id="KW-1003">Cell membrane</keyword>
<sequence>MSYSTNNSEPVAGGYSGMQIALHWLIAALVAFQLIFGESMTASVDSMAEGGAASPFDQNVANLHYWFGIAILGLVVLRLFVRLTHGAPSRPDDIPGWMSFVSRITHWIFYALLIAVPVTGLLGFYTDGPFGDIHAWAKPVFIGLIVLHAGAALFHQFWLKDGLLRTMLVPAAKGERR</sequence>
<dbReference type="GO" id="GO:0005886">
    <property type="term" value="C:plasma membrane"/>
    <property type="evidence" value="ECO:0007669"/>
    <property type="project" value="UniProtKB-SubCell"/>
</dbReference>
<evidence type="ECO:0000256" key="2">
    <source>
        <dbReference type="ARBA" id="ARBA00004651"/>
    </source>
</evidence>
<evidence type="ECO:0000256" key="4">
    <source>
        <dbReference type="ARBA" id="ARBA00022475"/>
    </source>
</evidence>
<keyword evidence="5" id="KW-0349">Heme</keyword>
<dbReference type="PANTHER" id="PTHR30529">
    <property type="entry name" value="CYTOCHROME B561"/>
    <property type="match status" value="1"/>
</dbReference>
<dbReference type="Gene3D" id="1.20.950.20">
    <property type="entry name" value="Transmembrane di-heme cytochromes, Chain C"/>
    <property type="match status" value="1"/>
</dbReference>
<comment type="similarity">
    <text evidence="12">Belongs to the cytochrome b561 family.</text>
</comment>
<evidence type="ECO:0000256" key="1">
    <source>
        <dbReference type="ARBA" id="ARBA00001970"/>
    </source>
</evidence>
<evidence type="ECO:0000259" key="14">
    <source>
        <dbReference type="Pfam" id="PF01292"/>
    </source>
</evidence>
<dbReference type="AlphaFoldDB" id="A0A154I8H3"/>
<dbReference type="RefSeq" id="WP_062945498.1">
    <property type="nucleotide sequence ID" value="NZ_CP171845.1"/>
</dbReference>
<evidence type="ECO:0000313" key="15">
    <source>
        <dbReference type="EMBL" id="KZA96407.1"/>
    </source>
</evidence>
<accession>A0A154I8H3</accession>
<gene>
    <name evidence="15" type="ORF">A4A59_35050</name>
</gene>
<keyword evidence="10" id="KW-0408">Iron</keyword>
<evidence type="ECO:0000256" key="9">
    <source>
        <dbReference type="ARBA" id="ARBA00022989"/>
    </source>
</evidence>
<evidence type="ECO:0000256" key="8">
    <source>
        <dbReference type="ARBA" id="ARBA00022982"/>
    </source>
</evidence>
<reference evidence="15" key="1">
    <citation type="submission" date="2016-03" db="EMBL/GenBank/DDBJ databases">
        <title>Microsymbionts genomes from the relict species Vavilovia formosa.</title>
        <authorList>
            <person name="Chirak E."/>
            <person name="Kimeklis A."/>
            <person name="Kopat V."/>
            <person name="Andronov E."/>
        </authorList>
    </citation>
    <scope>NUCLEOTIDE SEQUENCE [LARGE SCALE GENOMIC DNA]</scope>
    <source>
        <strain evidence="15">Vaf12</strain>
    </source>
</reference>
<dbReference type="GO" id="GO:0046872">
    <property type="term" value="F:metal ion binding"/>
    <property type="evidence" value="ECO:0007669"/>
    <property type="project" value="UniProtKB-KW"/>
</dbReference>
<keyword evidence="6 13" id="KW-0812">Transmembrane</keyword>
<feature type="transmembrane region" description="Helical" evidence="13">
    <location>
        <begin position="63"/>
        <end position="81"/>
    </location>
</feature>
<organism evidence="15">
    <name type="scientific">Rhizobium leguminosarum</name>
    <dbReference type="NCBI Taxonomy" id="384"/>
    <lineage>
        <taxon>Bacteria</taxon>
        <taxon>Pseudomonadati</taxon>
        <taxon>Pseudomonadota</taxon>
        <taxon>Alphaproteobacteria</taxon>
        <taxon>Hyphomicrobiales</taxon>
        <taxon>Rhizobiaceae</taxon>
        <taxon>Rhizobium/Agrobacterium group</taxon>
        <taxon>Rhizobium</taxon>
    </lineage>
</organism>